<organism evidence="3 4">
    <name type="scientific">Exiguobacterium indicum</name>
    <dbReference type="NCBI Taxonomy" id="296995"/>
    <lineage>
        <taxon>Bacteria</taxon>
        <taxon>Bacillati</taxon>
        <taxon>Bacillota</taxon>
        <taxon>Bacilli</taxon>
        <taxon>Bacillales</taxon>
        <taxon>Bacillales Family XII. Incertae Sedis</taxon>
        <taxon>Exiguobacterium</taxon>
    </lineage>
</organism>
<sequence length="706" mass="80422">MGNVILVNSGKTSGEGSNFNKTIGTGVDLSETKGYVTRETYDSLKEIYGDRKTYIWGFKQKAKLDQTKVGDYMWFCSNNRYHTLAEVVYVEQENKGLSTHLWGTGEYPYIVFVNTIAKTDVTRAEVQGAVGLKAEYNLFSAHHLDPEKSEILISGHRLETILDDASKNIEFGSGEDGDSDSIAKEDKLGREVMIDKLADFYRDFSIDNRKPIFMGIFAGWGKGKSSFIEMFSSKLRKNDGAITHVVTKIDTSLMDKKDTVWLSILTTLIKEIEQEKSKDKTLFKDFLSRFTKFNSIKTQFDLLNIKKILKIKRGIIGLYIFLIASAYLLLDPARGVSLSDGKDFAGWITLGTLFITFAKTIEFKMGDVLIPSSDSKVKSSYFKSKNEFNQLVKILNSSIAKGRQLRILVILDEIDRMNKSMMSELVDVIQQFKGLQDDTQGMHRDRSDQDDEESPKVTFDFLFSFNHEIVFPSIGKEVSLGSKDSLVDSYERDMISRYDDKSIDTFQLGKEYMDKYLDVSLYLDEEMDMELYIDNLYGSITKKDVSDVGTGDGRLTEEKADTPTNSTQSNSKKTRQVTKEKDRLILSSRELAIIQEECKRLRDPRKALRLKNALIILKMVNEPIDMVEEQEEKYFDEFRLFVQSFLGRVPKAKDENVHLKYTKYFLGKNTLSDEDEGSKKEASILGVEYLGSIADETPRAEEDATE</sequence>
<dbReference type="InterPro" id="IPR027417">
    <property type="entry name" value="P-loop_NTPase"/>
</dbReference>
<feature type="compositionally biased region" description="Polar residues" evidence="1">
    <location>
        <begin position="562"/>
        <end position="571"/>
    </location>
</feature>
<dbReference type="EMBL" id="JBAWKY010000006">
    <property type="protein sequence ID" value="MEI4463757.1"/>
    <property type="molecule type" value="Genomic_DNA"/>
</dbReference>
<accession>A0ABU8ELE8</accession>
<evidence type="ECO:0000313" key="4">
    <source>
        <dbReference type="Proteomes" id="UP001387110"/>
    </source>
</evidence>
<protein>
    <submittedName>
        <fullName evidence="3">P-loop NTPase fold protein</fullName>
    </submittedName>
</protein>
<gene>
    <name evidence="3" type="ORF">SZL87_15125</name>
</gene>
<reference evidence="3 4" key="1">
    <citation type="submission" date="2023-12" db="EMBL/GenBank/DDBJ databases">
        <authorList>
            <person name="Easwaran N."/>
            <person name="Lazarus H.P.S."/>
        </authorList>
    </citation>
    <scope>NUCLEOTIDE SEQUENCE [LARGE SCALE GENOMIC DNA]</scope>
    <source>
        <strain evidence="3 4">VIT-2023</strain>
    </source>
</reference>
<evidence type="ECO:0000256" key="1">
    <source>
        <dbReference type="SAM" id="MobiDB-lite"/>
    </source>
</evidence>
<dbReference type="Proteomes" id="UP001387110">
    <property type="component" value="Unassembled WGS sequence"/>
</dbReference>
<proteinExistence type="predicted"/>
<feature type="domain" description="KAP NTPase" evidence="2">
    <location>
        <begin position="191"/>
        <end position="432"/>
    </location>
</feature>
<name>A0ABU8ELE8_9BACL</name>
<evidence type="ECO:0000259" key="2">
    <source>
        <dbReference type="Pfam" id="PF07693"/>
    </source>
</evidence>
<feature type="region of interest" description="Disordered" evidence="1">
    <location>
        <begin position="547"/>
        <end position="579"/>
    </location>
</feature>
<dbReference type="RefSeq" id="WP_336449619.1">
    <property type="nucleotide sequence ID" value="NZ_JBAWKY010000006.1"/>
</dbReference>
<dbReference type="InterPro" id="IPR011646">
    <property type="entry name" value="KAP_P-loop"/>
</dbReference>
<dbReference type="SUPFAM" id="SSF52540">
    <property type="entry name" value="P-loop containing nucleoside triphosphate hydrolases"/>
    <property type="match status" value="1"/>
</dbReference>
<keyword evidence="4" id="KW-1185">Reference proteome</keyword>
<dbReference type="Pfam" id="PF07693">
    <property type="entry name" value="KAP_NTPase"/>
    <property type="match status" value="1"/>
</dbReference>
<evidence type="ECO:0000313" key="3">
    <source>
        <dbReference type="EMBL" id="MEI4463757.1"/>
    </source>
</evidence>
<comment type="caution">
    <text evidence="3">The sequence shown here is derived from an EMBL/GenBank/DDBJ whole genome shotgun (WGS) entry which is preliminary data.</text>
</comment>